<keyword evidence="2" id="KW-1185">Reference proteome</keyword>
<name>A0AAN9M309_CANGL</name>
<evidence type="ECO:0000313" key="2">
    <source>
        <dbReference type="Proteomes" id="UP001367508"/>
    </source>
</evidence>
<proteinExistence type="predicted"/>
<evidence type="ECO:0000313" key="1">
    <source>
        <dbReference type="EMBL" id="KAK7344437.1"/>
    </source>
</evidence>
<protein>
    <submittedName>
        <fullName evidence="1">Uncharacterized protein</fullName>
    </submittedName>
</protein>
<reference evidence="1 2" key="1">
    <citation type="submission" date="2024-01" db="EMBL/GenBank/DDBJ databases">
        <title>The genomes of 5 underutilized Papilionoideae crops provide insights into root nodulation and disease resistanc.</title>
        <authorList>
            <person name="Jiang F."/>
        </authorList>
    </citation>
    <scope>NUCLEOTIDE SEQUENCE [LARGE SCALE GENOMIC DNA]</scope>
    <source>
        <strain evidence="1">LVBAO_FW01</strain>
        <tissue evidence="1">Leaves</tissue>
    </source>
</reference>
<accession>A0AAN9M309</accession>
<organism evidence="1 2">
    <name type="scientific">Canavalia gladiata</name>
    <name type="common">Sword bean</name>
    <name type="synonym">Dolichos gladiatus</name>
    <dbReference type="NCBI Taxonomy" id="3824"/>
    <lineage>
        <taxon>Eukaryota</taxon>
        <taxon>Viridiplantae</taxon>
        <taxon>Streptophyta</taxon>
        <taxon>Embryophyta</taxon>
        <taxon>Tracheophyta</taxon>
        <taxon>Spermatophyta</taxon>
        <taxon>Magnoliopsida</taxon>
        <taxon>eudicotyledons</taxon>
        <taxon>Gunneridae</taxon>
        <taxon>Pentapetalae</taxon>
        <taxon>rosids</taxon>
        <taxon>fabids</taxon>
        <taxon>Fabales</taxon>
        <taxon>Fabaceae</taxon>
        <taxon>Papilionoideae</taxon>
        <taxon>50 kb inversion clade</taxon>
        <taxon>NPAAA clade</taxon>
        <taxon>indigoferoid/millettioid clade</taxon>
        <taxon>Phaseoleae</taxon>
        <taxon>Canavalia</taxon>
    </lineage>
</organism>
<dbReference type="Proteomes" id="UP001367508">
    <property type="component" value="Unassembled WGS sequence"/>
</dbReference>
<sequence>MYVCVFGDSVEILWFGQSIVECELCSLDGPRISPQPKLTLPAWASLMDYHAQIRESSSYLSFKSLKINKAKKQLSLDPGPWIHQPRTRWGNKGQEANRITAT</sequence>
<comment type="caution">
    <text evidence="1">The sequence shown here is derived from an EMBL/GenBank/DDBJ whole genome shotgun (WGS) entry which is preliminary data.</text>
</comment>
<dbReference type="EMBL" id="JAYMYQ010000003">
    <property type="protein sequence ID" value="KAK7344437.1"/>
    <property type="molecule type" value="Genomic_DNA"/>
</dbReference>
<gene>
    <name evidence="1" type="ORF">VNO77_14036</name>
</gene>
<dbReference type="AlphaFoldDB" id="A0AAN9M309"/>